<dbReference type="PANTHER" id="PTHR33178">
    <property type="match status" value="1"/>
</dbReference>
<dbReference type="AlphaFoldDB" id="A0A0P1F2Y0"/>
<dbReference type="SUPFAM" id="SSF54593">
    <property type="entry name" value="Glyoxalase/Bleomycin resistance protein/Dihydroxybiphenyl dioxygenase"/>
    <property type="match status" value="1"/>
</dbReference>
<evidence type="ECO:0000313" key="5">
    <source>
        <dbReference type="Proteomes" id="UP000051298"/>
    </source>
</evidence>
<evidence type="ECO:0000256" key="1">
    <source>
        <dbReference type="ARBA" id="ARBA00011738"/>
    </source>
</evidence>
<dbReference type="InterPro" id="IPR037523">
    <property type="entry name" value="VOC_core"/>
</dbReference>
<dbReference type="SMART" id="SM00886">
    <property type="entry name" value="Dabb"/>
    <property type="match status" value="1"/>
</dbReference>
<dbReference type="GO" id="GO:0016829">
    <property type="term" value="F:lyase activity"/>
    <property type="evidence" value="ECO:0007669"/>
    <property type="project" value="UniProtKB-KW"/>
</dbReference>
<gene>
    <name evidence="4" type="ORF">THS5294_03193</name>
</gene>
<dbReference type="Pfam" id="PF00903">
    <property type="entry name" value="Glyoxalase"/>
    <property type="match status" value="1"/>
</dbReference>
<comment type="subunit">
    <text evidence="1">Homodimer.</text>
</comment>
<sequence length="243" mass="25666">MAWSIHHVNLEARNVAQTARFYTEILGMTLGAWAFPETRGYLPGDPEKLALLGDGRESHTGLHLIAPDPEFAAKNNMAHNPSIGGHVALQVDDLDGVIARLTAAGVPHSVTGEFAIPGLRHVYVEDPEGNLLEINGRLRPVPAPVRHIVLCQIKPTISQADIDALWAKLEALRSAVPGMGPVRAGPNTSPEGAARGYTHAVTIDFEASAARDAYLSHPDHIAAGAELVAICAGGADGICVLDI</sequence>
<evidence type="ECO:0000259" key="2">
    <source>
        <dbReference type="PROSITE" id="PS51502"/>
    </source>
</evidence>
<dbReference type="InterPro" id="IPR013097">
    <property type="entry name" value="Dabb"/>
</dbReference>
<protein>
    <submittedName>
        <fullName evidence="4">Putative enzyme related to lactoylglutathione lyase</fullName>
    </submittedName>
</protein>
<evidence type="ECO:0000259" key="3">
    <source>
        <dbReference type="PROSITE" id="PS51819"/>
    </source>
</evidence>
<proteinExistence type="predicted"/>
<keyword evidence="4" id="KW-0456">Lyase</keyword>
<dbReference type="InterPro" id="IPR044662">
    <property type="entry name" value="HS1/DABB1-like"/>
</dbReference>
<feature type="domain" description="VOC" evidence="3">
    <location>
        <begin position="4"/>
        <end position="137"/>
    </location>
</feature>
<dbReference type="Gene3D" id="3.30.70.100">
    <property type="match status" value="1"/>
</dbReference>
<dbReference type="InterPro" id="IPR004360">
    <property type="entry name" value="Glyas_Fos-R_dOase_dom"/>
</dbReference>
<accession>A0A0P1F2Y0</accession>
<dbReference type="RefSeq" id="WP_082645056.1">
    <property type="nucleotide sequence ID" value="NZ_CYRX01000033.1"/>
</dbReference>
<dbReference type="PANTHER" id="PTHR33178:SF10">
    <property type="entry name" value="STRESS-RESPONSE A_B BARREL DOMAIN-CONTAINING PROTEIN"/>
    <property type="match status" value="1"/>
</dbReference>
<dbReference type="PROSITE" id="PS51502">
    <property type="entry name" value="S_R_A_B_BARREL"/>
    <property type="match status" value="1"/>
</dbReference>
<dbReference type="EMBL" id="CYRX01000033">
    <property type="protein sequence ID" value="CUH61880.1"/>
    <property type="molecule type" value="Genomic_DNA"/>
</dbReference>
<reference evidence="4 5" key="1">
    <citation type="submission" date="2015-09" db="EMBL/GenBank/DDBJ databases">
        <authorList>
            <consortium name="Swine Surveillance"/>
        </authorList>
    </citation>
    <scope>NUCLEOTIDE SEQUENCE [LARGE SCALE GENOMIC DNA]</scope>
    <source>
        <strain evidence="4 5">CECT 5294</strain>
    </source>
</reference>
<feature type="domain" description="Stress-response A/B barrel" evidence="2">
    <location>
        <begin position="145"/>
        <end position="243"/>
    </location>
</feature>
<dbReference type="InterPro" id="IPR029068">
    <property type="entry name" value="Glyas_Bleomycin-R_OHBP_Dase"/>
</dbReference>
<dbReference type="Gene3D" id="3.10.180.10">
    <property type="entry name" value="2,3-Dihydroxybiphenyl 1,2-Dioxygenase, domain 1"/>
    <property type="match status" value="1"/>
</dbReference>
<evidence type="ECO:0000313" key="4">
    <source>
        <dbReference type="EMBL" id="CUH61880.1"/>
    </source>
</evidence>
<dbReference type="SUPFAM" id="SSF54909">
    <property type="entry name" value="Dimeric alpha+beta barrel"/>
    <property type="match status" value="1"/>
</dbReference>
<organism evidence="4 5">
    <name type="scientific">Thalassobacter stenotrophicus</name>
    <dbReference type="NCBI Taxonomy" id="266809"/>
    <lineage>
        <taxon>Bacteria</taxon>
        <taxon>Pseudomonadati</taxon>
        <taxon>Pseudomonadota</taxon>
        <taxon>Alphaproteobacteria</taxon>
        <taxon>Rhodobacterales</taxon>
        <taxon>Roseobacteraceae</taxon>
        <taxon>Thalassobacter</taxon>
    </lineage>
</organism>
<name>A0A0P1F2Y0_9RHOB</name>
<dbReference type="PROSITE" id="PS51819">
    <property type="entry name" value="VOC"/>
    <property type="match status" value="1"/>
</dbReference>
<dbReference type="Pfam" id="PF07876">
    <property type="entry name" value="Dabb"/>
    <property type="match status" value="1"/>
</dbReference>
<dbReference type="InterPro" id="IPR011008">
    <property type="entry name" value="Dimeric_a/b-barrel"/>
</dbReference>
<dbReference type="Proteomes" id="UP000051298">
    <property type="component" value="Unassembled WGS sequence"/>
</dbReference>